<proteinExistence type="predicted"/>
<keyword evidence="1 4" id="KW-0378">Hydrolase</keyword>
<dbReference type="Pfam" id="PF07859">
    <property type="entry name" value="Abhydrolase_3"/>
    <property type="match status" value="1"/>
</dbReference>
<dbReference type="RefSeq" id="WP_122104634.1">
    <property type="nucleotide sequence ID" value="NZ_JBHSKV010000024.1"/>
</dbReference>
<dbReference type="PANTHER" id="PTHR48081">
    <property type="entry name" value="AB HYDROLASE SUPERFAMILY PROTEIN C4A8.06C"/>
    <property type="match status" value="1"/>
</dbReference>
<dbReference type="InterPro" id="IPR029058">
    <property type="entry name" value="AB_hydrolase_fold"/>
</dbReference>
<evidence type="ECO:0000313" key="5">
    <source>
        <dbReference type="Proteomes" id="UP001596145"/>
    </source>
</evidence>
<reference evidence="4 5" key="1">
    <citation type="journal article" date="2019" name="Int. J. Syst. Evol. Microbiol.">
        <title>The Global Catalogue of Microorganisms (GCM) 10K type strain sequencing project: providing services to taxonomists for standard genome sequencing and annotation.</title>
        <authorList>
            <consortium name="The Broad Institute Genomics Platform"/>
            <consortium name="The Broad Institute Genome Sequencing Center for Infectious Disease"/>
            <person name="Wu L."/>
            <person name="Ma J."/>
        </authorList>
    </citation>
    <scope>NUCLEOTIDE SEQUENCE [LARGE SCALE GENOMIC DNA]</scope>
    <source>
        <strain evidence="4 5">CGMCC 1.16026</strain>
    </source>
</reference>
<evidence type="ECO:0000256" key="1">
    <source>
        <dbReference type="ARBA" id="ARBA00022801"/>
    </source>
</evidence>
<dbReference type="InterPro" id="IPR050300">
    <property type="entry name" value="GDXG_lipolytic_enzyme"/>
</dbReference>
<sequence length="328" mass="35734">MARDLPPMDPELSAVLEEIPDEFLLANVVDFDDLPATRERMTELLEAMLAEVPDRPGVESEDVAVPGPTDDRDLPLRAYRPVDADGDGPLPCLYWIHGGGMVLGDLDRDDPTCERIVDEVGCVVVSVDYRLAPEHPYPAPVDDCYAGLEWVAANAADLGVDASRVAIGGQSAGGGLSAAVALRARDENGPELCHQHLIYPMLDDRNVSESSEQVTDIGIWDRGMNVRAWEAYLGESSGADDLPPYAAPGRVGDLSELPPTYLDVGTHDVFRDETSTYAERLLGGGVETEFHLWPGAYHAYETFAPEARLSRETWDARVNALDRAFGEE</sequence>
<accession>A0ABD5QWA6</accession>
<dbReference type="InterPro" id="IPR013094">
    <property type="entry name" value="AB_hydrolase_3"/>
</dbReference>
<protein>
    <submittedName>
        <fullName evidence="4">Alpha/beta hydrolase</fullName>
    </submittedName>
</protein>
<evidence type="ECO:0000313" key="4">
    <source>
        <dbReference type="EMBL" id="MFC5136353.1"/>
    </source>
</evidence>
<dbReference type="Proteomes" id="UP001596145">
    <property type="component" value="Unassembled WGS sequence"/>
</dbReference>
<dbReference type="SUPFAM" id="SSF53474">
    <property type="entry name" value="alpha/beta-Hydrolases"/>
    <property type="match status" value="1"/>
</dbReference>
<name>A0ABD5QWA6_9EURY</name>
<feature type="domain" description="Alpha/beta hydrolase fold-3" evidence="3">
    <location>
        <begin position="94"/>
        <end position="300"/>
    </location>
</feature>
<dbReference type="EMBL" id="JBHSKV010000024">
    <property type="protein sequence ID" value="MFC5136353.1"/>
    <property type="molecule type" value="Genomic_DNA"/>
</dbReference>
<dbReference type="Gene3D" id="3.40.50.1820">
    <property type="entry name" value="alpha/beta hydrolase"/>
    <property type="match status" value="1"/>
</dbReference>
<comment type="caution">
    <text evidence="4">The sequence shown here is derived from an EMBL/GenBank/DDBJ whole genome shotgun (WGS) entry which is preliminary data.</text>
</comment>
<evidence type="ECO:0000259" key="3">
    <source>
        <dbReference type="Pfam" id="PF07859"/>
    </source>
</evidence>
<dbReference type="AlphaFoldDB" id="A0ABD5QWA6"/>
<evidence type="ECO:0000256" key="2">
    <source>
        <dbReference type="SAM" id="MobiDB-lite"/>
    </source>
</evidence>
<organism evidence="4 5">
    <name type="scientific">Halorubrum glutamatedens</name>
    <dbReference type="NCBI Taxonomy" id="2707018"/>
    <lineage>
        <taxon>Archaea</taxon>
        <taxon>Methanobacteriati</taxon>
        <taxon>Methanobacteriota</taxon>
        <taxon>Stenosarchaea group</taxon>
        <taxon>Halobacteria</taxon>
        <taxon>Halobacteriales</taxon>
        <taxon>Haloferacaceae</taxon>
        <taxon>Halorubrum</taxon>
    </lineage>
</organism>
<feature type="region of interest" description="Disordered" evidence="2">
    <location>
        <begin position="55"/>
        <end position="75"/>
    </location>
</feature>
<dbReference type="GO" id="GO:0016787">
    <property type="term" value="F:hydrolase activity"/>
    <property type="evidence" value="ECO:0007669"/>
    <property type="project" value="UniProtKB-KW"/>
</dbReference>
<keyword evidence="5" id="KW-1185">Reference proteome</keyword>
<dbReference type="PANTHER" id="PTHR48081:SF8">
    <property type="entry name" value="ALPHA_BETA HYDROLASE FOLD-3 DOMAIN-CONTAINING PROTEIN-RELATED"/>
    <property type="match status" value="1"/>
</dbReference>
<gene>
    <name evidence="4" type="ORF">ACFPJA_16715</name>
</gene>